<dbReference type="SUPFAM" id="SSF82714">
    <property type="entry name" value="Multidrug efflux transporter AcrB TolC docking domain, DN and DC subdomains"/>
    <property type="match status" value="1"/>
</dbReference>
<dbReference type="InterPro" id="IPR001036">
    <property type="entry name" value="Acrflvin-R"/>
</dbReference>
<dbReference type="AlphaFoldDB" id="A0A0F9CNH7"/>
<dbReference type="Gene3D" id="1.20.1640.10">
    <property type="entry name" value="Multidrug efflux transporter AcrB transmembrane domain"/>
    <property type="match status" value="2"/>
</dbReference>
<organism evidence="3">
    <name type="scientific">marine sediment metagenome</name>
    <dbReference type="NCBI Taxonomy" id="412755"/>
    <lineage>
        <taxon>unclassified sequences</taxon>
        <taxon>metagenomes</taxon>
        <taxon>ecological metagenomes</taxon>
    </lineage>
</organism>
<accession>A0A0F9CNH7</accession>
<sequence>YDRATLPQVWDEVRRKVNDAQRKLPPGTSTSIVYDDFGDVYGIFYAVYGDGYSYAELKDYAKMLRRELLLVEDVSKVTLSGVQDEVVYLEISRAKLSQLGLHPDAIANTLAGQNLVGSGGSVQVGSQYIRIQPTGELKSVEEIGELLLLQQDGSPSKLRLKDIAKIKRGYVDPPNMIMHYNGHPAIGLGISTVQGGNVVVMGDAIKERMAQLQTQTPIGMEINAIAHQADAVTVAISSFVISLAEALAIVIGILMIAMGFRSGVLIGVILLLTVLGTFIVMLPKGIMLERISLGALIIALGMLVDNAIVVVEGILINLQKGMDRVKAASQIVTQTIWPLFGATIVAILAFAAIGLSQDSTGEYCRSLFMVILISLMLSWVLAITVTPLFGVMFLKSNDKDSGKDPYGGALFVGYKKFLMLCLRSRKATAITLVVMMVLSIYGFGFVKKSFFPPSTRPQFMVHYWLNQGTHLTKTEADLSIIEKDILAFDGVTAVSTFVGQGAMRFLLTYQPEEANSAYALMLVDVDEYKSIEGLMPKIQQHISKKFPDSQSFCRKFVLGPGDPSKIQARFRGPDLQV</sequence>
<dbReference type="PANTHER" id="PTHR32063">
    <property type="match status" value="1"/>
</dbReference>
<dbReference type="GO" id="GO:0042910">
    <property type="term" value="F:xenobiotic transmembrane transporter activity"/>
    <property type="evidence" value="ECO:0007669"/>
    <property type="project" value="TreeGrafter"/>
</dbReference>
<gene>
    <name evidence="3" type="ORF">LCGC14_2300940</name>
</gene>
<keyword evidence="1" id="KW-0812">Transmembrane</keyword>
<dbReference type="Gene3D" id="3.30.70.1440">
    <property type="entry name" value="Multidrug efflux transporter AcrB pore domain"/>
    <property type="match status" value="1"/>
</dbReference>
<dbReference type="PANTHER" id="PTHR32063:SF18">
    <property type="entry name" value="CATION EFFLUX SYSTEM PROTEIN"/>
    <property type="match status" value="1"/>
</dbReference>
<dbReference type="InterPro" id="IPR027463">
    <property type="entry name" value="AcrB_DN_DC_subdom"/>
</dbReference>
<dbReference type="EMBL" id="LAZR01032436">
    <property type="protein sequence ID" value="KKL50893.1"/>
    <property type="molecule type" value="Genomic_DNA"/>
</dbReference>
<feature type="transmembrane region" description="Helical" evidence="1">
    <location>
        <begin position="263"/>
        <end position="282"/>
    </location>
</feature>
<feature type="transmembrane region" description="Helical" evidence="1">
    <location>
        <begin position="367"/>
        <end position="394"/>
    </location>
</feature>
<keyword evidence="1" id="KW-0472">Membrane</keyword>
<feature type="non-terminal residue" evidence="3">
    <location>
        <position position="1"/>
    </location>
</feature>
<dbReference type="Gene3D" id="3.30.70.1320">
    <property type="entry name" value="Multidrug efflux transporter AcrB pore domain like"/>
    <property type="match status" value="1"/>
</dbReference>
<feature type="transmembrane region" description="Helical" evidence="1">
    <location>
        <begin position="336"/>
        <end position="355"/>
    </location>
</feature>
<dbReference type="PRINTS" id="PR00702">
    <property type="entry name" value="ACRIFLAVINRP"/>
</dbReference>
<dbReference type="PROSITE" id="PS50887">
    <property type="entry name" value="GGDEF"/>
    <property type="match status" value="1"/>
</dbReference>
<protein>
    <recommendedName>
        <fullName evidence="2">GGDEF domain-containing protein</fullName>
    </recommendedName>
</protein>
<feature type="domain" description="GGDEF" evidence="2">
    <location>
        <begin position="516"/>
        <end position="577"/>
    </location>
</feature>
<feature type="transmembrane region" description="Helical" evidence="1">
    <location>
        <begin position="427"/>
        <end position="446"/>
    </location>
</feature>
<feature type="non-terminal residue" evidence="3">
    <location>
        <position position="577"/>
    </location>
</feature>
<comment type="caution">
    <text evidence="3">The sequence shown here is derived from an EMBL/GenBank/DDBJ whole genome shotgun (WGS) entry which is preliminary data.</text>
</comment>
<dbReference type="Gene3D" id="3.30.2090.10">
    <property type="entry name" value="Multidrug efflux transporter AcrB TolC docking domain, DN and DC subdomains"/>
    <property type="match status" value="1"/>
</dbReference>
<reference evidence="3" key="1">
    <citation type="journal article" date="2015" name="Nature">
        <title>Complex archaea that bridge the gap between prokaryotes and eukaryotes.</title>
        <authorList>
            <person name="Spang A."/>
            <person name="Saw J.H."/>
            <person name="Jorgensen S.L."/>
            <person name="Zaremba-Niedzwiedzka K."/>
            <person name="Martijn J."/>
            <person name="Lind A.E."/>
            <person name="van Eijk R."/>
            <person name="Schleper C."/>
            <person name="Guy L."/>
            <person name="Ettema T.J."/>
        </authorList>
    </citation>
    <scope>NUCLEOTIDE SEQUENCE</scope>
</reference>
<name>A0A0F9CNH7_9ZZZZ</name>
<proteinExistence type="predicted"/>
<keyword evidence="1" id="KW-1133">Transmembrane helix</keyword>
<dbReference type="InterPro" id="IPR000160">
    <property type="entry name" value="GGDEF_dom"/>
</dbReference>
<dbReference type="Gene3D" id="3.30.70.1430">
    <property type="entry name" value="Multidrug efflux transporter AcrB pore domain"/>
    <property type="match status" value="2"/>
</dbReference>
<dbReference type="Pfam" id="PF00873">
    <property type="entry name" value="ACR_tran"/>
    <property type="match status" value="1"/>
</dbReference>
<evidence type="ECO:0000256" key="1">
    <source>
        <dbReference type="SAM" id="Phobius"/>
    </source>
</evidence>
<feature type="transmembrane region" description="Helical" evidence="1">
    <location>
        <begin position="294"/>
        <end position="316"/>
    </location>
</feature>
<feature type="transmembrane region" description="Helical" evidence="1">
    <location>
        <begin position="231"/>
        <end position="257"/>
    </location>
</feature>
<dbReference type="SUPFAM" id="SSF82693">
    <property type="entry name" value="Multidrug efflux transporter AcrB pore domain, PN1, PN2, PC1 and PC2 subdomains"/>
    <property type="match status" value="1"/>
</dbReference>
<dbReference type="GO" id="GO:0005886">
    <property type="term" value="C:plasma membrane"/>
    <property type="evidence" value="ECO:0007669"/>
    <property type="project" value="TreeGrafter"/>
</dbReference>
<evidence type="ECO:0000313" key="3">
    <source>
        <dbReference type="EMBL" id="KKL50893.1"/>
    </source>
</evidence>
<evidence type="ECO:0000259" key="2">
    <source>
        <dbReference type="PROSITE" id="PS50887"/>
    </source>
</evidence>
<dbReference type="SUPFAM" id="SSF82866">
    <property type="entry name" value="Multidrug efflux transporter AcrB transmembrane domain"/>
    <property type="match status" value="1"/>
</dbReference>